<dbReference type="InterPro" id="IPR016032">
    <property type="entry name" value="Sig_transdc_resp-reg_C-effctor"/>
</dbReference>
<feature type="transmembrane region" description="Helical" evidence="5">
    <location>
        <begin position="113"/>
        <end position="136"/>
    </location>
</feature>
<feature type="transmembrane region" description="Helical" evidence="5">
    <location>
        <begin position="172"/>
        <end position="192"/>
    </location>
</feature>
<dbReference type="EMBL" id="JASJEU010000013">
    <property type="protein sequence ID" value="MDJ1650448.1"/>
    <property type="molecule type" value="Genomic_DNA"/>
</dbReference>
<feature type="transmembrane region" description="Helical" evidence="5">
    <location>
        <begin position="86"/>
        <end position="107"/>
    </location>
</feature>
<feature type="transmembrane region" description="Helical" evidence="5">
    <location>
        <begin position="275"/>
        <end position="293"/>
    </location>
</feature>
<dbReference type="PANTHER" id="PTHR44688:SF16">
    <property type="entry name" value="DNA-BINDING TRANSCRIPTIONAL ACTIVATOR DEVR_DOSR"/>
    <property type="match status" value="1"/>
</dbReference>
<feature type="compositionally biased region" description="Basic and acidic residues" evidence="4">
    <location>
        <begin position="491"/>
        <end position="501"/>
    </location>
</feature>
<feature type="transmembrane region" description="Helical" evidence="5">
    <location>
        <begin position="148"/>
        <end position="166"/>
    </location>
</feature>
<feature type="transmembrane region" description="Helical" evidence="5">
    <location>
        <begin position="299"/>
        <end position="322"/>
    </location>
</feature>
<evidence type="ECO:0000256" key="2">
    <source>
        <dbReference type="ARBA" id="ARBA00023125"/>
    </source>
</evidence>
<feature type="transmembrane region" description="Helical" evidence="5">
    <location>
        <begin position="213"/>
        <end position="234"/>
    </location>
</feature>
<feature type="transmembrane region" description="Helical" evidence="5">
    <location>
        <begin position="372"/>
        <end position="391"/>
    </location>
</feature>
<feature type="transmembrane region" description="Helical" evidence="5">
    <location>
        <begin position="240"/>
        <end position="263"/>
    </location>
</feature>
<dbReference type="Gene3D" id="1.10.10.10">
    <property type="entry name" value="Winged helix-like DNA-binding domain superfamily/Winged helix DNA-binding domain"/>
    <property type="match status" value="1"/>
</dbReference>
<evidence type="ECO:0000256" key="5">
    <source>
        <dbReference type="SAM" id="Phobius"/>
    </source>
</evidence>
<comment type="caution">
    <text evidence="7">The sequence shown here is derived from an EMBL/GenBank/DDBJ whole genome shotgun (WGS) entry which is preliminary data.</text>
</comment>
<organism evidence="7 8">
    <name type="scientific">Gordonibacter faecis</name>
    <dbReference type="NCBI Taxonomy" id="3047475"/>
    <lineage>
        <taxon>Bacteria</taxon>
        <taxon>Bacillati</taxon>
        <taxon>Actinomycetota</taxon>
        <taxon>Coriobacteriia</taxon>
        <taxon>Eggerthellales</taxon>
        <taxon>Eggerthellaceae</taxon>
        <taxon>Gordonibacter</taxon>
    </lineage>
</organism>
<name>A0ABT7DPI7_9ACTN</name>
<dbReference type="SMART" id="SM00421">
    <property type="entry name" value="HTH_LUXR"/>
    <property type="match status" value="1"/>
</dbReference>
<keyword evidence="1" id="KW-0805">Transcription regulation</keyword>
<reference evidence="7 8" key="1">
    <citation type="submission" date="2023-05" db="EMBL/GenBank/DDBJ databases">
        <title>Gordonibacter KGMB12511T sp. nov., isolated from faeces of healthy Korean.</title>
        <authorList>
            <person name="Kim H.S."/>
            <person name="Kim J.-S."/>
            <person name="Suh M.K."/>
            <person name="Eom M.K."/>
            <person name="Do H.E."/>
            <person name="Lee J.-S."/>
        </authorList>
    </citation>
    <scope>NUCLEOTIDE SEQUENCE [LARGE SCALE GENOMIC DNA]</scope>
    <source>
        <strain evidence="7 8">KGMB12511</strain>
    </source>
</reference>
<accession>A0ABT7DPI7</accession>
<keyword evidence="2" id="KW-0238">DNA-binding</keyword>
<feature type="transmembrane region" description="Helical" evidence="5">
    <location>
        <begin position="56"/>
        <end position="77"/>
    </location>
</feature>
<keyword evidence="5" id="KW-0472">Membrane</keyword>
<protein>
    <submittedName>
        <fullName evidence="7">LuxR C-terminal-related transcriptional regulator</fullName>
    </submittedName>
</protein>
<evidence type="ECO:0000256" key="4">
    <source>
        <dbReference type="SAM" id="MobiDB-lite"/>
    </source>
</evidence>
<dbReference type="CDD" id="cd06170">
    <property type="entry name" value="LuxR_C_like"/>
    <property type="match status" value="1"/>
</dbReference>
<evidence type="ECO:0000259" key="6">
    <source>
        <dbReference type="PROSITE" id="PS50043"/>
    </source>
</evidence>
<keyword evidence="3" id="KW-0804">Transcription</keyword>
<keyword evidence="5" id="KW-1133">Transmembrane helix</keyword>
<dbReference type="InterPro" id="IPR036388">
    <property type="entry name" value="WH-like_DNA-bd_sf"/>
</dbReference>
<dbReference type="SUPFAM" id="SSF46894">
    <property type="entry name" value="C-terminal effector domain of the bipartite response regulators"/>
    <property type="match status" value="1"/>
</dbReference>
<sequence length="586" mass="62127">MTVPAPKPGTGNASGVKTLTMVGFKVVLGWHYLVLFSPLFVGSIESSITFFTERQLVLYLTLAASFAVLVIFGRFFLKRNKTTPSVWLIAAVGVLATASTALSTALVGASEQLLLAAVVPLGFSEAFLMFLWLHYYMEAAAGHLFRSFAVDMIAGGVLAFLACSLVSPLDSIVALCLPGVATVSLIANWRSLKPREVPSVVERPSRRAVARHSLKTLLPTAVYAFVFGMLQGSFSVSGVALLMAGSAFVLLGVVVAGIIIFFIPEAPDTNADIDTIHRFSLLFFVLGVVGLAFPGGGGGFLIASEIVILAGFNLFDFSGMILGVGLARKLKPGSLLLVDGGRVLVYMSLSLGLVVGKFAVSELSGLDASLMLYSLCGVSIVMLVATVLTPFREREQPQAVLAGVSAGEGVGIVEPSPAQDVDAEAAKQKVAEPTLSAAPDDSSVRTPATETTQKEEAGVAPVCAPPGKPSTTATPATRRKGSTTQGASAAKQDDAVKRSETPWRRTCRSMAELYKLSPRETEIFFLIAKGRNAEYVQKTLIISLHTAKTHIANIYHKLGVHSSQEMLSLIETFREQDSKSHEKGGD</sequence>
<feature type="transmembrane region" description="Helical" evidence="5">
    <location>
        <begin position="22"/>
        <end position="44"/>
    </location>
</feature>
<evidence type="ECO:0000313" key="7">
    <source>
        <dbReference type="EMBL" id="MDJ1650448.1"/>
    </source>
</evidence>
<gene>
    <name evidence="7" type="ORF">QNJ86_06525</name>
</gene>
<feature type="transmembrane region" description="Helical" evidence="5">
    <location>
        <begin position="343"/>
        <end position="360"/>
    </location>
</feature>
<dbReference type="PROSITE" id="PS50043">
    <property type="entry name" value="HTH_LUXR_2"/>
    <property type="match status" value="1"/>
</dbReference>
<evidence type="ECO:0000256" key="3">
    <source>
        <dbReference type="ARBA" id="ARBA00023163"/>
    </source>
</evidence>
<feature type="domain" description="HTH luxR-type" evidence="6">
    <location>
        <begin position="509"/>
        <end position="574"/>
    </location>
</feature>
<keyword evidence="8" id="KW-1185">Reference proteome</keyword>
<dbReference type="Pfam" id="PF00196">
    <property type="entry name" value="GerE"/>
    <property type="match status" value="1"/>
</dbReference>
<feature type="region of interest" description="Disordered" evidence="4">
    <location>
        <begin position="421"/>
        <end position="501"/>
    </location>
</feature>
<evidence type="ECO:0000256" key="1">
    <source>
        <dbReference type="ARBA" id="ARBA00023015"/>
    </source>
</evidence>
<dbReference type="InterPro" id="IPR000792">
    <property type="entry name" value="Tscrpt_reg_LuxR_C"/>
</dbReference>
<dbReference type="PRINTS" id="PR00038">
    <property type="entry name" value="HTHLUXR"/>
</dbReference>
<evidence type="ECO:0000313" key="8">
    <source>
        <dbReference type="Proteomes" id="UP001232750"/>
    </source>
</evidence>
<proteinExistence type="predicted"/>
<keyword evidence="5" id="KW-0812">Transmembrane</keyword>
<dbReference type="RefSeq" id="WP_283831800.1">
    <property type="nucleotide sequence ID" value="NZ_JASJEU010000013.1"/>
</dbReference>
<dbReference type="PANTHER" id="PTHR44688">
    <property type="entry name" value="DNA-BINDING TRANSCRIPTIONAL ACTIVATOR DEVR_DOSR"/>
    <property type="match status" value="1"/>
</dbReference>
<dbReference type="Proteomes" id="UP001232750">
    <property type="component" value="Unassembled WGS sequence"/>
</dbReference>